<feature type="non-terminal residue" evidence="2">
    <location>
        <position position="1"/>
    </location>
</feature>
<proteinExistence type="predicted"/>
<dbReference type="Proteomes" id="UP000663853">
    <property type="component" value="Unassembled WGS sequence"/>
</dbReference>
<dbReference type="EMBL" id="CAJMXA010000567">
    <property type="protein sequence ID" value="CAE6435860.1"/>
    <property type="molecule type" value="Genomic_DNA"/>
</dbReference>
<evidence type="ECO:0000313" key="3">
    <source>
        <dbReference type="Proteomes" id="UP000663853"/>
    </source>
</evidence>
<reference evidence="2" key="1">
    <citation type="submission" date="2021-01" db="EMBL/GenBank/DDBJ databases">
        <authorList>
            <person name="Kaushik A."/>
        </authorList>
    </citation>
    <scope>NUCLEOTIDE SEQUENCE</scope>
    <source>
        <strain evidence="2">AG6-10EEA</strain>
    </source>
</reference>
<dbReference type="AlphaFoldDB" id="A0A8H2XVJ8"/>
<feature type="region of interest" description="Disordered" evidence="1">
    <location>
        <begin position="1"/>
        <end position="20"/>
    </location>
</feature>
<evidence type="ECO:0000313" key="2">
    <source>
        <dbReference type="EMBL" id="CAE6435860.1"/>
    </source>
</evidence>
<feature type="non-terminal residue" evidence="2">
    <location>
        <position position="174"/>
    </location>
</feature>
<feature type="region of interest" description="Disordered" evidence="1">
    <location>
        <begin position="95"/>
        <end position="125"/>
    </location>
</feature>
<accession>A0A8H2XVJ8</accession>
<gene>
    <name evidence="2" type="ORF">RDB_LOCUS30027</name>
</gene>
<comment type="caution">
    <text evidence="2">The sequence shown here is derived from an EMBL/GenBank/DDBJ whole genome shotgun (WGS) entry which is preliminary data.</text>
</comment>
<name>A0A8H2XVJ8_9AGAM</name>
<organism evidence="2 3">
    <name type="scientific">Rhizoctonia solani</name>
    <dbReference type="NCBI Taxonomy" id="456999"/>
    <lineage>
        <taxon>Eukaryota</taxon>
        <taxon>Fungi</taxon>
        <taxon>Dikarya</taxon>
        <taxon>Basidiomycota</taxon>
        <taxon>Agaricomycotina</taxon>
        <taxon>Agaricomycetes</taxon>
        <taxon>Cantharellales</taxon>
        <taxon>Ceratobasidiaceae</taxon>
        <taxon>Rhizoctonia</taxon>
    </lineage>
</organism>
<feature type="compositionally biased region" description="Polar residues" evidence="1">
    <location>
        <begin position="9"/>
        <end position="20"/>
    </location>
</feature>
<protein>
    <submittedName>
        <fullName evidence="2">Uncharacterized protein</fullName>
    </submittedName>
</protein>
<sequence>DCNHPPASNPYTQKGYTTSGLEAGPVEVIVRTCRGSSGSTGVEIAHEDPNTTSGPIISLLKIELNPAAPLPTSYGFSQEDPPKIIEIEGNIMEEPGCLSRKGGTSDLRKGDGPDLTDLSSTTQHQGSQLDYLQHPVTLQNLEFKPIGATSPGASGVCTSIGSPQANIFPAPGGG</sequence>
<evidence type="ECO:0000256" key="1">
    <source>
        <dbReference type="SAM" id="MobiDB-lite"/>
    </source>
</evidence>